<accession>A0A505IKE5</accession>
<dbReference type="GO" id="GO:0003959">
    <property type="term" value="F:NADPH dehydrogenase activity"/>
    <property type="evidence" value="ECO:0007669"/>
    <property type="project" value="InterPro"/>
</dbReference>
<dbReference type="CDD" id="cd02932">
    <property type="entry name" value="OYE_YqiM_FMN"/>
    <property type="match status" value="1"/>
</dbReference>
<dbReference type="AlphaFoldDB" id="A0A505IKE5"/>
<dbReference type="InterPro" id="IPR013785">
    <property type="entry name" value="Aldolase_TIM"/>
</dbReference>
<dbReference type="GO" id="GO:0010181">
    <property type="term" value="F:FMN binding"/>
    <property type="evidence" value="ECO:0007669"/>
    <property type="project" value="InterPro"/>
</dbReference>
<dbReference type="VEuPathDB" id="FungiDB:ASPNIDRAFT2_1184554"/>
<dbReference type="Pfam" id="PF00724">
    <property type="entry name" value="Oxidored_FMN"/>
    <property type="match status" value="1"/>
</dbReference>
<comment type="caution">
    <text evidence="2">The sequence shown here is derived from an EMBL/GenBank/DDBJ whole genome shotgun (WGS) entry which is preliminary data.</text>
</comment>
<dbReference type="SUPFAM" id="SSF51395">
    <property type="entry name" value="FMN-linked oxidoreductases"/>
    <property type="match status" value="1"/>
</dbReference>
<dbReference type="VEuPathDB" id="FungiDB:ATCC64974_60020"/>
<dbReference type="Gene3D" id="3.20.20.70">
    <property type="entry name" value="Aldolase class I"/>
    <property type="match status" value="1"/>
</dbReference>
<gene>
    <name evidence="2" type="ORF">CAN33_009255</name>
</gene>
<feature type="domain" description="NADH:flavin oxidoreductase/NADH oxidase N-terminal" evidence="1">
    <location>
        <begin position="144"/>
        <end position="492"/>
    </location>
</feature>
<dbReference type="VEuPathDB" id="FungiDB:M747DRAFT_320366"/>
<reference evidence="3" key="1">
    <citation type="submission" date="2018-10" db="EMBL/GenBank/DDBJ databases">
        <title>FDA dAtabase for Regulatory Grade micrObial Sequences (FDA-ARGOS): Supporting development and validation of Infectious Disease Dx tests.</title>
        <authorList>
            <person name="Kerrigan L."/>
            <person name="Tallon L."/>
            <person name="Sadzewicz L."/>
            <person name="Sengamalay N."/>
            <person name="Ott S."/>
            <person name="Godinez A."/>
            <person name="Nagaraj S."/>
            <person name="Vavikolanu K."/>
            <person name="Nadendla S."/>
            <person name="George J."/>
            <person name="Sichtig H."/>
        </authorList>
    </citation>
    <scope>NUCLEOTIDE SEQUENCE [LARGE SCALE GENOMIC DNA]</scope>
    <source>
        <strain evidence="3">FDAARGOS_311</strain>
    </source>
</reference>
<evidence type="ECO:0000259" key="1">
    <source>
        <dbReference type="Pfam" id="PF00724"/>
    </source>
</evidence>
<dbReference type="VEuPathDB" id="FungiDB:An02g01320"/>
<organism evidence="2 3">
    <name type="scientific">Aspergillus niger</name>
    <dbReference type="NCBI Taxonomy" id="5061"/>
    <lineage>
        <taxon>Eukaryota</taxon>
        <taxon>Fungi</taxon>
        <taxon>Dikarya</taxon>
        <taxon>Ascomycota</taxon>
        <taxon>Pezizomycotina</taxon>
        <taxon>Eurotiomycetes</taxon>
        <taxon>Eurotiomycetidae</taxon>
        <taxon>Eurotiales</taxon>
        <taxon>Aspergillaceae</taxon>
        <taxon>Aspergillus</taxon>
        <taxon>Aspergillus subgen. Circumdati</taxon>
    </lineage>
</organism>
<evidence type="ECO:0000313" key="2">
    <source>
        <dbReference type="EMBL" id="TPR09452.1"/>
    </source>
</evidence>
<dbReference type="InterPro" id="IPR001155">
    <property type="entry name" value="OxRdtase_FMN_N"/>
</dbReference>
<dbReference type="VEuPathDB" id="FungiDB:An02g01330"/>
<protein>
    <recommendedName>
        <fullName evidence="1">NADH:flavin oxidoreductase/NADH oxidase N-terminal domain-containing protein</fullName>
    </recommendedName>
</protein>
<dbReference type="GO" id="GO:0050661">
    <property type="term" value="F:NADP binding"/>
    <property type="evidence" value="ECO:0007669"/>
    <property type="project" value="InterPro"/>
</dbReference>
<sequence length="527" mass="57007">MSVTTTSTGTAASASSSCTNMLYDIPVHDAACAMPMRNNNSAIMSSCCGSASVVSYDSCDYYCLAQDQTVGTLAECLIKASEAVINIPFVEPLKESSRKRPTEEHRMKDIKVEPAKGISYFTPAQETPAGTAANPQTSGKAIPKLFQPITIRGLTFQNRLGVSPMCQYSAEDGHMTDYHLAHLGGIAQRGPGLIMIEATAVQPEGRISPQDVGLWKDSQIAPIARVIEFAHSQGQKIGIQLAHAGRKASTTVPWMLNHGSIATENVGGWPDNAKGPSDIPFSETFPRPRAMTQDDIREFKEAWVAAAKRALVAGADFIEIHNAHGYLLASFLTPYANKRTDEYGGSFENRMRLPLEIAQLTRDTVGEHVPVFLRLSASDWLGSTSTETWDLQHAVRFAEALADQGAIDLVDVSSGGLHSSQEVKSGPGFQAPFGIAVKKAVGERMLVATVGHIRDGKLANRLLEEEGLDVVLVGRGFQKDPGLVWTFAQHLDVEVAMPGQIRWGFSKQGRRGTPFVDPSVYKPSVIE</sequence>
<dbReference type="Proteomes" id="UP000197666">
    <property type="component" value="Unassembled WGS sequence"/>
</dbReference>
<dbReference type="VEuPathDB" id="FungiDB:ASPNIDRAFT2_1089588"/>
<dbReference type="InterPro" id="IPR044152">
    <property type="entry name" value="YqjM-like"/>
</dbReference>
<evidence type="ECO:0000313" key="3">
    <source>
        <dbReference type="Proteomes" id="UP000197666"/>
    </source>
</evidence>
<dbReference type="VEuPathDB" id="FungiDB:M747DRAFT_366379"/>
<dbReference type="PANTHER" id="PTHR43303">
    <property type="entry name" value="NADPH DEHYDROGENASE C23G7.10C-RELATED"/>
    <property type="match status" value="1"/>
</dbReference>
<dbReference type="PANTHER" id="PTHR43303:SF7">
    <property type="entry name" value="FLAVIN OXIDOREDUCTASE, PUTATIVE (AFU_ORTHOLOGUE AFUA_7G06420)-RELATED"/>
    <property type="match status" value="1"/>
</dbReference>
<name>A0A505IKE5_ASPNG</name>
<proteinExistence type="predicted"/>
<dbReference type="EMBL" id="NKJJ02000003">
    <property type="protein sequence ID" value="TPR09452.1"/>
    <property type="molecule type" value="Genomic_DNA"/>
</dbReference>
<dbReference type="VEuPathDB" id="FungiDB:ATCC64974_60010"/>